<name>A0A419WDW3_9EURY</name>
<gene>
    <name evidence="1" type="ORF">ATJ93_3300</name>
</gene>
<keyword evidence="2" id="KW-1185">Reference proteome</keyword>
<dbReference type="OrthoDB" id="188146at2157"/>
<proteinExistence type="predicted"/>
<evidence type="ECO:0000313" key="1">
    <source>
        <dbReference type="EMBL" id="RKD93669.1"/>
    </source>
</evidence>
<accession>A0A419WDW3</accession>
<dbReference type="Proteomes" id="UP000283805">
    <property type="component" value="Unassembled WGS sequence"/>
</dbReference>
<protein>
    <submittedName>
        <fullName evidence="1">Uncharacterized protein</fullName>
    </submittedName>
</protein>
<dbReference type="EMBL" id="RAPO01000003">
    <property type="protein sequence ID" value="RKD93669.1"/>
    <property type="molecule type" value="Genomic_DNA"/>
</dbReference>
<comment type="caution">
    <text evidence="1">The sequence shown here is derived from an EMBL/GenBank/DDBJ whole genome shotgun (WGS) entry which is preliminary data.</text>
</comment>
<organism evidence="1 2">
    <name type="scientific">Halopiger aswanensis</name>
    <dbReference type="NCBI Taxonomy" id="148449"/>
    <lineage>
        <taxon>Archaea</taxon>
        <taxon>Methanobacteriati</taxon>
        <taxon>Methanobacteriota</taxon>
        <taxon>Stenosarchaea group</taxon>
        <taxon>Halobacteria</taxon>
        <taxon>Halobacteriales</taxon>
        <taxon>Natrialbaceae</taxon>
        <taxon>Halopiger</taxon>
    </lineage>
</organism>
<reference evidence="1 2" key="1">
    <citation type="submission" date="2018-09" db="EMBL/GenBank/DDBJ databases">
        <title>Genomic Encyclopedia of Archaeal and Bacterial Type Strains, Phase II (KMG-II): from individual species to whole genera.</title>
        <authorList>
            <person name="Goeker M."/>
        </authorList>
    </citation>
    <scope>NUCLEOTIDE SEQUENCE [LARGE SCALE GENOMIC DNA]</scope>
    <source>
        <strain evidence="1 2">DSM 13151</strain>
    </source>
</reference>
<dbReference type="AlphaFoldDB" id="A0A419WDW3"/>
<dbReference type="RefSeq" id="WP_120245655.1">
    <property type="nucleotide sequence ID" value="NZ_RAPO01000003.1"/>
</dbReference>
<evidence type="ECO:0000313" key="2">
    <source>
        <dbReference type="Proteomes" id="UP000283805"/>
    </source>
</evidence>
<sequence>MGRELRIRVSDARTPPQVADLEGFEVGDGEWRLSLDAHRDLLVDLTGVEPDGDLGLQDLVTIRARLEGYIERTSRPAKGAAAETVDEDRNRSAGWIERVLEWLRAAIVRTGGERADEGRKDDGEVHYSEERVRCLAAIFRAAADARRREITGPSAAPTGQTAAD</sequence>